<evidence type="ECO:0000313" key="8">
    <source>
        <dbReference type="EMBL" id="RED89210.1"/>
    </source>
</evidence>
<evidence type="ECO:0000256" key="5">
    <source>
        <dbReference type="ARBA" id="ARBA00022989"/>
    </source>
</evidence>
<feature type="transmembrane region" description="Helical" evidence="7">
    <location>
        <begin position="69"/>
        <end position="92"/>
    </location>
</feature>
<comment type="similarity">
    <text evidence="2">Belongs to the CPA3 antiporters (TC 2.A.63) subunit C family.</text>
</comment>
<gene>
    <name evidence="8" type="ORF">DFP98_101181</name>
</gene>
<dbReference type="EMBL" id="QRDZ01000001">
    <property type="protein sequence ID" value="RED89210.1"/>
    <property type="molecule type" value="Genomic_DNA"/>
</dbReference>
<keyword evidence="3" id="KW-1003">Cell membrane</keyword>
<evidence type="ECO:0000256" key="7">
    <source>
        <dbReference type="SAM" id="Phobius"/>
    </source>
</evidence>
<reference evidence="8 9" key="1">
    <citation type="submission" date="2018-07" db="EMBL/GenBank/DDBJ databases">
        <title>Genomic Encyclopedia of Type Strains, Phase III (KMG-III): the genomes of soil and plant-associated and newly described type strains.</title>
        <authorList>
            <person name="Whitman W."/>
        </authorList>
    </citation>
    <scope>NUCLEOTIDE SEQUENCE [LARGE SCALE GENOMIC DNA]</scope>
    <source>
        <strain evidence="8 9">CECT 7287</strain>
    </source>
</reference>
<evidence type="ECO:0000313" key="9">
    <source>
        <dbReference type="Proteomes" id="UP000256977"/>
    </source>
</evidence>
<dbReference type="InterPro" id="IPR050601">
    <property type="entry name" value="CPA3_antiporter_subunitC"/>
</dbReference>
<dbReference type="Gene3D" id="1.10.287.3510">
    <property type="match status" value="1"/>
</dbReference>
<organism evidence="8 9">
    <name type="scientific">Cohnella phaseoli</name>
    <dbReference type="NCBI Taxonomy" id="456490"/>
    <lineage>
        <taxon>Bacteria</taxon>
        <taxon>Bacillati</taxon>
        <taxon>Bacillota</taxon>
        <taxon>Bacilli</taxon>
        <taxon>Bacillales</taxon>
        <taxon>Paenibacillaceae</taxon>
        <taxon>Cohnella</taxon>
    </lineage>
</organism>
<dbReference type="NCBIfam" id="NF006573">
    <property type="entry name" value="PRK09094.1"/>
    <property type="match status" value="1"/>
</dbReference>
<proteinExistence type="inferred from homology"/>
<accession>A0A3D9KRB4</accession>
<evidence type="ECO:0000256" key="3">
    <source>
        <dbReference type="ARBA" id="ARBA00022475"/>
    </source>
</evidence>
<dbReference type="Proteomes" id="UP000256977">
    <property type="component" value="Unassembled WGS sequence"/>
</dbReference>
<protein>
    <submittedName>
        <fullName evidence="8">Multisubunit sodium/proton antiporter MrpC subunit</fullName>
    </submittedName>
</protein>
<evidence type="ECO:0000256" key="6">
    <source>
        <dbReference type="ARBA" id="ARBA00023136"/>
    </source>
</evidence>
<keyword evidence="6 7" id="KW-0472">Membrane</keyword>
<keyword evidence="4 7" id="KW-0812">Transmembrane</keyword>
<sequence length="114" mass="12451">MELIMAIAIGVLFAVAVYLMLSKTIFRIILGTIVLSHCVHLLLMTMARLKQGAAPIMGEGKSAFTDPLPQALILTSIVISFGVTAFLFVLAYRAYQTLGTDDMEEMKGEPDNEQ</sequence>
<keyword evidence="9" id="KW-1185">Reference proteome</keyword>
<keyword evidence="5 7" id="KW-1133">Transmembrane helix</keyword>
<dbReference type="NCBIfam" id="NF009303">
    <property type="entry name" value="PRK12660.1"/>
    <property type="match status" value="1"/>
</dbReference>
<feature type="transmembrane region" description="Helical" evidence="7">
    <location>
        <begin position="6"/>
        <end position="21"/>
    </location>
</feature>
<dbReference type="Pfam" id="PF00420">
    <property type="entry name" value="Oxidored_q2"/>
    <property type="match status" value="1"/>
</dbReference>
<evidence type="ECO:0000256" key="2">
    <source>
        <dbReference type="ARBA" id="ARBA00010388"/>
    </source>
</evidence>
<dbReference type="InterPro" id="IPR039428">
    <property type="entry name" value="NUOK/Mnh_C1-like"/>
</dbReference>
<comment type="caution">
    <text evidence="8">The sequence shown here is derived from an EMBL/GenBank/DDBJ whole genome shotgun (WGS) entry which is preliminary data.</text>
</comment>
<dbReference type="NCBIfam" id="NF006372">
    <property type="entry name" value="PRK08600.1"/>
    <property type="match status" value="1"/>
</dbReference>
<dbReference type="AlphaFoldDB" id="A0A3D9KRB4"/>
<evidence type="ECO:0000256" key="4">
    <source>
        <dbReference type="ARBA" id="ARBA00022692"/>
    </source>
</evidence>
<name>A0A3D9KRB4_9BACL</name>
<comment type="subcellular location">
    <subcellularLocation>
        <location evidence="1">Cell membrane</location>
        <topology evidence="1">Multi-pass membrane protein</topology>
    </subcellularLocation>
</comment>
<dbReference type="GO" id="GO:0005886">
    <property type="term" value="C:plasma membrane"/>
    <property type="evidence" value="ECO:0007669"/>
    <property type="project" value="UniProtKB-SubCell"/>
</dbReference>
<evidence type="ECO:0000256" key="1">
    <source>
        <dbReference type="ARBA" id="ARBA00004651"/>
    </source>
</evidence>
<dbReference type="RefSeq" id="WP_116058669.1">
    <property type="nucleotide sequence ID" value="NZ_QRDZ01000001.1"/>
</dbReference>
<dbReference type="PANTHER" id="PTHR34583:SF2">
    <property type="entry name" value="ANTIPORTER SUBUNIT MNHC2-RELATED"/>
    <property type="match status" value="1"/>
</dbReference>
<dbReference type="OrthoDB" id="9799219at2"/>
<feature type="transmembrane region" description="Helical" evidence="7">
    <location>
        <begin position="28"/>
        <end position="49"/>
    </location>
</feature>
<dbReference type="PANTHER" id="PTHR34583">
    <property type="entry name" value="ANTIPORTER SUBUNIT MNHC2-RELATED"/>
    <property type="match status" value="1"/>
</dbReference>